<dbReference type="KEGG" id="tab:CIG75_04920"/>
<feature type="transmembrane region" description="Helical" evidence="1">
    <location>
        <begin position="110"/>
        <end position="127"/>
    </location>
</feature>
<evidence type="ECO:0000313" key="3">
    <source>
        <dbReference type="Proteomes" id="UP000214688"/>
    </source>
</evidence>
<name>A0A223CYC1_9BACL</name>
<keyword evidence="3" id="KW-1185">Reference proteome</keyword>
<dbReference type="OrthoDB" id="82335at2"/>
<dbReference type="EMBL" id="CP022657">
    <property type="protein sequence ID" value="ASS74390.1"/>
    <property type="molecule type" value="Genomic_DNA"/>
</dbReference>
<keyword evidence="1" id="KW-0812">Transmembrane</keyword>
<keyword evidence="1" id="KW-0472">Membrane</keyword>
<dbReference type="AlphaFoldDB" id="A0A223CYC1"/>
<organism evidence="2 3">
    <name type="scientific">Tumebacillus algifaecis</name>
    <dbReference type="NCBI Taxonomy" id="1214604"/>
    <lineage>
        <taxon>Bacteria</taxon>
        <taxon>Bacillati</taxon>
        <taxon>Bacillota</taxon>
        <taxon>Bacilli</taxon>
        <taxon>Bacillales</taxon>
        <taxon>Alicyclobacillaceae</taxon>
        <taxon>Tumebacillus</taxon>
    </lineage>
</organism>
<gene>
    <name evidence="2" type="ORF">CIG75_04920</name>
</gene>
<keyword evidence="1" id="KW-1133">Transmembrane helix</keyword>
<protein>
    <recommendedName>
        <fullName evidence="4">B box-type domain-containing protein</fullName>
    </recommendedName>
</protein>
<proteinExistence type="predicted"/>
<feature type="transmembrane region" description="Helical" evidence="1">
    <location>
        <begin position="86"/>
        <end position="104"/>
    </location>
</feature>
<evidence type="ECO:0000256" key="1">
    <source>
        <dbReference type="SAM" id="Phobius"/>
    </source>
</evidence>
<reference evidence="2 3" key="1">
    <citation type="journal article" date="2015" name="Int. J. Syst. Evol. Microbiol.">
        <title>Tumebacillus algifaecis sp. nov., isolated from decomposing algal scum.</title>
        <authorList>
            <person name="Wu Y.F."/>
            <person name="Zhang B."/>
            <person name="Xing P."/>
            <person name="Wu Q.L."/>
            <person name="Liu S.J."/>
        </authorList>
    </citation>
    <scope>NUCLEOTIDE SEQUENCE [LARGE SCALE GENOMIC DNA]</scope>
    <source>
        <strain evidence="2 3">THMBR28</strain>
    </source>
</reference>
<accession>A0A223CYC1</accession>
<dbReference type="RefSeq" id="WP_094235642.1">
    <property type="nucleotide sequence ID" value="NZ_CP022657.1"/>
</dbReference>
<evidence type="ECO:0008006" key="4">
    <source>
        <dbReference type="Google" id="ProtNLM"/>
    </source>
</evidence>
<sequence>MNCFHHPDRDVARECRICHEMICSDCVVPVGDHAVCKTCVSRTMTLDDTGLLPDKKQAHPPADNKAQHAVSIVKHKSETLTQGHRSFFLTTLFSCLPGLGHYYLGLQVRGVHMMIVFFFLIFLNTIVPNSLQFATGFAVPILWFYAQVDAHKFREAINRGETVEDRPIFPRWREMLTVSMIGWAFAIIGGVALAYGVIDLAGVNNWQLREALKEMVTAALLIGAGYWIIKGKPLPFPPQSRTEEREDGNHA</sequence>
<feature type="transmembrane region" description="Helical" evidence="1">
    <location>
        <begin position="176"/>
        <end position="198"/>
    </location>
</feature>
<dbReference type="Proteomes" id="UP000214688">
    <property type="component" value="Chromosome"/>
</dbReference>
<evidence type="ECO:0000313" key="2">
    <source>
        <dbReference type="EMBL" id="ASS74390.1"/>
    </source>
</evidence>